<evidence type="ECO:0000313" key="11">
    <source>
        <dbReference type="Proteomes" id="UP001501867"/>
    </source>
</evidence>
<proteinExistence type="inferred from homology"/>
<evidence type="ECO:0000256" key="7">
    <source>
        <dbReference type="ARBA" id="ARBA00025737"/>
    </source>
</evidence>
<keyword evidence="3" id="KW-0349">Heme</keyword>
<name>A0ABN0VE97_9ACTN</name>
<dbReference type="InterPro" id="IPR036426">
    <property type="entry name" value="Bulb-type_lectin_dom_sf"/>
</dbReference>
<protein>
    <recommendedName>
        <fullName evidence="9">Bulb-type lectin domain-containing protein</fullName>
    </recommendedName>
</protein>
<accession>A0ABN0VE97</accession>
<evidence type="ECO:0000256" key="4">
    <source>
        <dbReference type="ARBA" id="ARBA00022723"/>
    </source>
</evidence>
<evidence type="ECO:0000256" key="1">
    <source>
        <dbReference type="ARBA" id="ARBA00001970"/>
    </source>
</evidence>
<comment type="similarity">
    <text evidence="7">Belongs to the DyP-type peroxidase family.</text>
</comment>
<evidence type="ECO:0000256" key="8">
    <source>
        <dbReference type="SAM" id="SignalP"/>
    </source>
</evidence>
<dbReference type="RefSeq" id="WP_344159080.1">
    <property type="nucleotide sequence ID" value="NZ_BAAABV010000016.1"/>
</dbReference>
<dbReference type="PROSITE" id="PS50927">
    <property type="entry name" value="BULB_LECTIN"/>
    <property type="match status" value="1"/>
</dbReference>
<dbReference type="InterPro" id="IPR011008">
    <property type="entry name" value="Dimeric_a/b-barrel"/>
</dbReference>
<keyword evidence="11" id="KW-1185">Reference proteome</keyword>
<dbReference type="SMART" id="SM00108">
    <property type="entry name" value="B_lectin"/>
    <property type="match status" value="1"/>
</dbReference>
<evidence type="ECO:0000256" key="5">
    <source>
        <dbReference type="ARBA" id="ARBA00023002"/>
    </source>
</evidence>
<dbReference type="NCBIfam" id="TIGR01413">
    <property type="entry name" value="Dyp_perox_fam"/>
    <property type="match status" value="1"/>
</dbReference>
<dbReference type="InterPro" id="IPR001480">
    <property type="entry name" value="Bulb-type_lectin_dom"/>
</dbReference>
<dbReference type="PANTHER" id="PTHR30521:SF4">
    <property type="entry name" value="DEFERROCHELATASE"/>
    <property type="match status" value="1"/>
</dbReference>
<dbReference type="PROSITE" id="PS51404">
    <property type="entry name" value="DYP_PEROXIDASE"/>
    <property type="match status" value="1"/>
</dbReference>
<dbReference type="InterPro" id="IPR006314">
    <property type="entry name" value="Dyp_peroxidase"/>
</dbReference>
<evidence type="ECO:0000256" key="6">
    <source>
        <dbReference type="ARBA" id="ARBA00023004"/>
    </source>
</evidence>
<keyword evidence="4" id="KW-0479">Metal-binding</keyword>
<feature type="domain" description="Bulb-type lectin" evidence="9">
    <location>
        <begin position="548"/>
        <end position="657"/>
    </location>
</feature>
<evidence type="ECO:0000259" key="9">
    <source>
        <dbReference type="PROSITE" id="PS50927"/>
    </source>
</evidence>
<dbReference type="PROSITE" id="PS51318">
    <property type="entry name" value="TAT"/>
    <property type="match status" value="1"/>
</dbReference>
<keyword evidence="8" id="KW-0732">Signal</keyword>
<dbReference type="Pfam" id="PF21105">
    <property type="entry name" value="DyP_N"/>
    <property type="match status" value="1"/>
</dbReference>
<dbReference type="PANTHER" id="PTHR30521">
    <property type="entry name" value="DEFERROCHELATASE/PEROXIDASE"/>
    <property type="match status" value="1"/>
</dbReference>
<evidence type="ECO:0000256" key="2">
    <source>
        <dbReference type="ARBA" id="ARBA00022559"/>
    </source>
</evidence>
<dbReference type="Proteomes" id="UP001501867">
    <property type="component" value="Unassembled WGS sequence"/>
</dbReference>
<comment type="caution">
    <text evidence="10">The sequence shown here is derived from an EMBL/GenBank/DDBJ whole genome shotgun (WGS) entry which is preliminary data.</text>
</comment>
<dbReference type="SUPFAM" id="SSF51110">
    <property type="entry name" value="alpha-D-mannose-specific plant lectins"/>
    <property type="match status" value="1"/>
</dbReference>
<keyword evidence="6" id="KW-0408">Iron</keyword>
<reference evidence="10 11" key="1">
    <citation type="journal article" date="2019" name="Int. J. Syst. Evol. Microbiol.">
        <title>The Global Catalogue of Microorganisms (GCM) 10K type strain sequencing project: providing services to taxonomists for standard genome sequencing and annotation.</title>
        <authorList>
            <consortium name="The Broad Institute Genomics Platform"/>
            <consortium name="The Broad Institute Genome Sequencing Center for Infectious Disease"/>
            <person name="Wu L."/>
            <person name="Ma J."/>
        </authorList>
    </citation>
    <scope>NUCLEOTIDE SEQUENCE [LARGE SCALE GENOMIC DNA]</scope>
    <source>
        <strain evidence="10 11">JCM 4505</strain>
    </source>
</reference>
<sequence length="657" mass="68337">MDAVQSTDPARRTVIRAGAVAAAALAACPRAAAAATTAPRPAAAPPPAAADAADLPLRSDRDSQGDILAGSRKDHACLLFLRFREPVLARRWLRRLLPQISTTEEMARFNAAFSAARTKAGGTDPASLSAQWTGLSLTHAGLGFLAGRDPFPALPAGSTAEAFAQGPAERAEALGDTGDSSPDSWLFGGEGPHRAVHAILNLAADDPRKLAEAVDRHQQALGPAQGVLVFRQDAGTLPGALRGHEHFGFTDGISQPGVRGFNAPDPATGNTVLGKPGARLVPAGEFIVGQEKAGNRPAGLPAWATGGSFQVVRRLAQDVPGWWAQARERLAELKRAGAAPADATDTWLAARLVGRWPGGTPVAGCPLAERPCPAGTGPTAVSYRDDPQGWHTPLFAHIRKGNPRDGLVPALGRPPLDPAVTDGHRIIRRGIPYGPAYDPAQEPGQGTNGASRGLVFIGYQADLVQQFEFVAKQWINEPDFPAGRNPRTGADPVLGPGSPVAFESESEGGSRATTLRFGRFIRTEGALYAFTPSIPVLRELAEGRLEVSLEVHPGTVLRAGDVLDAGAARLTLDADGDLVLLDPSGARRWSAGTAGKGSEAAFSRDGELTVRTADGKAAWSSGTAGHPGARLLVRPGGDAVVLDGDRVLWRAGDGDAG</sequence>
<dbReference type="InterPro" id="IPR049509">
    <property type="entry name" value="DyP_N"/>
</dbReference>
<dbReference type="InterPro" id="IPR006311">
    <property type="entry name" value="TAT_signal"/>
</dbReference>
<evidence type="ECO:0000313" key="10">
    <source>
        <dbReference type="EMBL" id="GAA0291750.1"/>
    </source>
</evidence>
<feature type="chain" id="PRO_5047081691" description="Bulb-type lectin domain-containing protein" evidence="8">
    <location>
        <begin position="35"/>
        <end position="657"/>
    </location>
</feature>
<evidence type="ECO:0000256" key="3">
    <source>
        <dbReference type="ARBA" id="ARBA00022617"/>
    </source>
</evidence>
<organism evidence="10 11">
    <name type="scientific">Streptomyces polychromogenes</name>
    <dbReference type="NCBI Taxonomy" id="67342"/>
    <lineage>
        <taxon>Bacteria</taxon>
        <taxon>Bacillati</taxon>
        <taxon>Actinomycetota</taxon>
        <taxon>Actinomycetes</taxon>
        <taxon>Kitasatosporales</taxon>
        <taxon>Streptomycetaceae</taxon>
        <taxon>Streptomyces</taxon>
    </lineage>
</organism>
<feature type="signal peptide" evidence="8">
    <location>
        <begin position="1"/>
        <end position="34"/>
    </location>
</feature>
<dbReference type="SUPFAM" id="SSF54909">
    <property type="entry name" value="Dimeric alpha+beta barrel"/>
    <property type="match status" value="1"/>
</dbReference>
<keyword evidence="2" id="KW-0575">Peroxidase</keyword>
<dbReference type="EMBL" id="BAAABV010000016">
    <property type="protein sequence ID" value="GAA0291750.1"/>
    <property type="molecule type" value="Genomic_DNA"/>
</dbReference>
<gene>
    <name evidence="10" type="ORF">GCM10010302_32880</name>
</gene>
<keyword evidence="5" id="KW-0560">Oxidoreductase</keyword>
<comment type="cofactor">
    <cofactor evidence="1">
        <name>heme b</name>
        <dbReference type="ChEBI" id="CHEBI:60344"/>
    </cofactor>
</comment>
<dbReference type="Gene3D" id="2.90.10.30">
    <property type="match status" value="1"/>
</dbReference>